<dbReference type="RefSeq" id="XP_023575525.1">
    <property type="nucleotide sequence ID" value="XM_023719757.1"/>
</dbReference>
<feature type="region of interest" description="Disordered" evidence="2">
    <location>
        <begin position="1863"/>
        <end position="1886"/>
    </location>
</feature>
<feature type="region of interest" description="Disordered" evidence="2">
    <location>
        <begin position="1291"/>
        <end position="1317"/>
    </location>
</feature>
<accession>A0A6P3VC70</accession>
<evidence type="ECO:0000259" key="5">
    <source>
        <dbReference type="Pfam" id="PF23314"/>
    </source>
</evidence>
<dbReference type="Pfam" id="PF24630">
    <property type="entry name" value="PIN_TASOR"/>
    <property type="match status" value="1"/>
</dbReference>
<evidence type="ECO:0000259" key="4">
    <source>
        <dbReference type="Pfam" id="PF12509"/>
    </source>
</evidence>
<protein>
    <submittedName>
        <fullName evidence="9 10">Protein FAM208B isoform X1</fullName>
    </submittedName>
    <submittedName>
        <fullName evidence="8">Protein FAM208B isoform X2</fullName>
    </submittedName>
</protein>
<evidence type="ECO:0000259" key="3">
    <source>
        <dbReference type="Pfam" id="PF12480"/>
    </source>
</evidence>
<feature type="region of interest" description="Disordered" evidence="2">
    <location>
        <begin position="1219"/>
        <end position="1238"/>
    </location>
</feature>
<feature type="domain" description="TASOR alpha/beta" evidence="5">
    <location>
        <begin position="2181"/>
        <end position="2276"/>
    </location>
</feature>
<feature type="compositionally biased region" description="Polar residues" evidence="2">
    <location>
        <begin position="506"/>
        <end position="519"/>
    </location>
</feature>
<evidence type="ECO:0000256" key="1">
    <source>
        <dbReference type="ARBA" id="ARBA00008058"/>
    </source>
</evidence>
<organism evidence="7 8">
    <name type="scientific">Octodon degus</name>
    <name type="common">Degu</name>
    <name type="synonym">Sciurus degus</name>
    <dbReference type="NCBI Taxonomy" id="10160"/>
    <lineage>
        <taxon>Eukaryota</taxon>
        <taxon>Metazoa</taxon>
        <taxon>Chordata</taxon>
        <taxon>Craniata</taxon>
        <taxon>Vertebrata</taxon>
        <taxon>Euteleostomi</taxon>
        <taxon>Mammalia</taxon>
        <taxon>Eutheria</taxon>
        <taxon>Euarchontoglires</taxon>
        <taxon>Glires</taxon>
        <taxon>Rodentia</taxon>
        <taxon>Hystricomorpha</taxon>
        <taxon>Octodontidae</taxon>
        <taxon>Octodon</taxon>
    </lineage>
</organism>
<dbReference type="InterPro" id="IPR056243">
    <property type="entry name" value="TASOR_ab_dom"/>
</dbReference>
<feature type="compositionally biased region" description="Basic and acidic residues" evidence="2">
    <location>
        <begin position="1223"/>
        <end position="1238"/>
    </location>
</feature>
<feature type="region of interest" description="Disordered" evidence="2">
    <location>
        <begin position="435"/>
        <end position="525"/>
    </location>
</feature>
<feature type="region of interest" description="Disordered" evidence="2">
    <location>
        <begin position="308"/>
        <end position="327"/>
    </location>
</feature>
<feature type="compositionally biased region" description="Basic residues" evidence="2">
    <location>
        <begin position="449"/>
        <end position="462"/>
    </location>
</feature>
<feature type="region of interest" description="Disordered" evidence="2">
    <location>
        <begin position="1125"/>
        <end position="1144"/>
    </location>
</feature>
<comment type="similarity">
    <text evidence="1">Belongs to the TASOR family.</text>
</comment>
<evidence type="ECO:0000259" key="6">
    <source>
        <dbReference type="Pfam" id="PF24630"/>
    </source>
</evidence>
<feature type="region of interest" description="Disordered" evidence="2">
    <location>
        <begin position="1085"/>
        <end position="1115"/>
    </location>
</feature>
<gene>
    <name evidence="8 9 10" type="primary">Fam208b</name>
</gene>
<dbReference type="PANTHER" id="PTHR16207">
    <property type="entry name" value="SET DOMAIN-CONTAINING PROTEIN"/>
    <property type="match status" value="1"/>
</dbReference>
<dbReference type="InterPro" id="IPR022168">
    <property type="entry name" value="GARIL-like_Rab2B-bd"/>
</dbReference>
<dbReference type="Pfam" id="PF12509">
    <property type="entry name" value="DUF3715"/>
    <property type="match status" value="1"/>
</dbReference>
<evidence type="ECO:0000313" key="8">
    <source>
        <dbReference type="RefSeq" id="XP_012371064.2"/>
    </source>
</evidence>
<feature type="region of interest" description="Disordered" evidence="2">
    <location>
        <begin position="673"/>
        <end position="692"/>
    </location>
</feature>
<evidence type="ECO:0000256" key="2">
    <source>
        <dbReference type="SAM" id="MobiDB-lite"/>
    </source>
</evidence>
<feature type="domain" description="TASOR PIN" evidence="6">
    <location>
        <begin position="2280"/>
        <end position="2418"/>
    </location>
</feature>
<proteinExistence type="inferred from homology"/>
<reference evidence="8 9" key="1">
    <citation type="submission" date="2025-04" db="UniProtKB">
        <authorList>
            <consortium name="RefSeq"/>
        </authorList>
    </citation>
    <scope>IDENTIFICATION</scope>
</reference>
<sequence length="2428" mass="271211">METPAHKSLHEDNKNVLMSPWKGKLTIKNCVLCDITLWSTSGTVIPAQLPHILDFRYVIQVSSLKEKLPEAALRKQIYLEERVCSQDVCFNFYEVELSNKQRKEIDKLIEYVENKQLAIIKCLEDRGLFILLSSSALRPEPGIGDEQMGLRALHLFRSPLATEVKVLKTEDDISWKLAPILPGLNYALLEAKKFLPEERTHPNVLVKHNFQELLKVHKSLSLTAGPQNGETETTFCEEVSSRFDTVFPTEKCSAESLTQLKSYFSDSSGYTLEVSTALNLLAEHPPSPYISDGICDAGFSLVMTPDPEFLDSEPEVRKTPRTEKNSEEMFKSKKAAVVPLSAASNLRIQPKRKASMLPILPSKRANLCRPFAKRTTPGTDRRSYSPPTLKLVKGQFPQKRKRGAEVLTAQFVQKSKLNRKNQEVPISKDVPVATNAKRAKKQEKSPVKTVRRAKPPMKKSPQKQRVNIVKGNENPRIKKQLQPAKEETALQLQSGISSDGQKDGININTAQPQSTTVTQKDLPGNSIINYDSQALNMLADLALSSAASPTPLHEARNLPCSSELPQNDALLSKDSSLSGTSDHEYHRGVKSQKGILLPKSSCDQKNNSGSDSTVSQEENSVSCSQIPANAHSALHKETLQPMLQFGASQNTLIIVEHSYALLLGEHSKKHLQQRGLPGPAFTKNGIKGPDTRTPVGKVMPFRHLQHTSPLQKLSEDSLVKRRSRFVSSNLKNIFCSHVVVSRDGSIKITFKCETEYAFNLDSRYTNNPLEKTVVRALHGPWNINLPENVEETKLVLHMWVALLRRNRNEVIQSSRKVVEHSNPAKYVSLNSTLECFELTEIEESSSVERCLVDPLLETNEMSRGHGDEVSFRGPNSLLPLIKLPSSRALELCVHNEQKETFATEYHADSSESQNFICSCNNEIIGGKAKEESTDKLEASNLLSVTGNTQTNGPFISDEDKSFQSLDSKRMISYNTGTQPTFTKTYSESSSQPEMCRKSVYSHLESRVDNLRSAVQTNTSALKDVIQHRSPVHSECQSSLESTDDNMEYVVINLEPVTFTLENNACVPVHTKVSRVENLTAFSSESVKKVSPATNNGHTLSSLEETQTESVRDIPSLAVSGQKSTMYLSASSGKRETPDEEQLSLQKEMPLPISSPSYDKALIMEALSLVKHSSYPSPSEEIKRSQDVCPQAQNLFSISSEEIIEPSQVEEVLPSASASLGKRYSHDPVSPKRNVSDDSLELKNNKSSLSCENMNLESFSSVFAEQTNLSMNGQEVSLELQEENSDIDLTLTISPPTSPRGKVPAKEAEQLQEAPGSNVGLQDIVEITEPEEMTLIEKREMNSASAISSYSTVSKEPLENKERKGDSIQSITLILPKQNCTLEIGEKINTTSDFPFNSLIEEVSPASSPDPLIPTEETWSSQAVPQSSLKLHGTQCEKSNKFSQIESEDLAVTEKENSFVGPNPLVGGKNLTQLPKSQLSAQMPLILTNHPRTKDRLILPDKTTEEIAPSEHSEGLSFSDKVQCHDPELNDAAFVASYGNNFKPSLEKQVKSGNPLQLINRESKNLSLKHLVSESNQPPFSSRKTIENKSLVDTLVSTTALSGTVGLSLKEQGSPESIKRNLYDSDLKTDGGSCIQVKFMNAPSADEIGAKQAHLHPEIPEFGSASDSGAFTQCTRPESIGLGFQTQEISVIRMASLLGNSKTENELHQKDTDLGTISLQPNSTTFTESEQETVHTLSGTSVCEVKELSKDEFLPSDACSYKNTIHTSESISEEPFAACVPESVEILTFGVSKEHIDRKSASKRHKDDMDSDAMGRNVDMSMNPDIRCELLSGESDEDSLDDCGNPRLDMENSGILRSYTRKNEHATEDDYDSLSSLNNSDNEARDYSNEVQGLEISSTPSSWVTGLEKADKCVPRYVQIRDFHGIPRNYDNFTVTREFKDMTRTLHRVKRCPSFTINWGLLSSWTSTWQVTDNPTQNTLDLEYLRFTHKMKQVVKKEGSRQPDLPLQISLRDFPLTKMSEPLVLHPTPRSRSPILVTVLHSDANFSQQQSQYKRSRIPSDVDSTASFCKEGYSHSRNLTNSQRNQNVSFHLNKLKYNSTSKESRNDISLILNEYAEFNKVIMNSNHADLQNKELSRASEEAIYQEMNPSFRRQSASYEDIVTDLCASLHTKLNSVLKKACKSPFFFYLVETEDKLFFSRTKSILRKGGHTETEPQHFCQAFHRMLDTLVVIIRNEDISSHLHEIPSLLMLKHLPGVIFAGVDDPEDVLNDTHQELFRTGGFVVSDDRILETITLAQLKEIVKILEKLNGHGRWKWLLHYRENKKLKEGLRMDSVAHKKNLILRSYQSANIIELLPYHHCDSQSQTKADSLKCLINLQIQHVDARFAIFLTDKHISSEVFGNNGILATDINHFIENIQKVAAPFRSSYW</sequence>
<evidence type="ECO:0000313" key="10">
    <source>
        <dbReference type="RefSeq" id="XP_023575526.1"/>
    </source>
</evidence>
<feature type="region of interest" description="Disordered" evidence="2">
    <location>
        <begin position="551"/>
        <end position="623"/>
    </location>
</feature>
<dbReference type="InterPro" id="IPR046432">
    <property type="entry name" value="TASOR"/>
</dbReference>
<feature type="compositionally biased region" description="Polar residues" evidence="2">
    <location>
        <begin position="601"/>
        <end position="623"/>
    </location>
</feature>
<dbReference type="Pfam" id="PF12480">
    <property type="entry name" value="GARIL_Rab2_bd"/>
    <property type="match status" value="1"/>
</dbReference>
<dbReference type="InterPro" id="IPR056242">
    <property type="entry name" value="PIN_TASOR"/>
</dbReference>
<dbReference type="GO" id="GO:0045814">
    <property type="term" value="P:negative regulation of gene expression, epigenetic"/>
    <property type="evidence" value="ECO:0007669"/>
    <property type="project" value="InterPro"/>
</dbReference>
<feature type="domain" description="Golgi associated RAB2 interactor protein-like Rab2B-binding" evidence="3">
    <location>
        <begin position="94"/>
        <end position="166"/>
    </location>
</feature>
<dbReference type="GeneID" id="101592181"/>
<feature type="compositionally biased region" description="Polar residues" evidence="2">
    <location>
        <begin position="1091"/>
        <end position="1108"/>
    </location>
</feature>
<dbReference type="Proteomes" id="UP000515203">
    <property type="component" value="Unplaced"/>
</dbReference>
<feature type="compositionally biased region" description="Basic and acidic residues" evidence="2">
    <location>
        <begin position="1796"/>
        <end position="1807"/>
    </location>
</feature>
<feature type="region of interest" description="Disordered" evidence="2">
    <location>
        <begin position="1796"/>
        <end position="1819"/>
    </location>
</feature>
<name>A0A6P3VC70_OCTDE</name>
<feature type="compositionally biased region" description="Polar residues" evidence="2">
    <location>
        <begin position="490"/>
        <end position="499"/>
    </location>
</feature>
<dbReference type="Pfam" id="PF23314">
    <property type="entry name" value="TASOR_alpha-beta"/>
    <property type="match status" value="1"/>
</dbReference>
<dbReference type="RefSeq" id="XP_023575526.1">
    <property type="nucleotide sequence ID" value="XM_023719758.1"/>
</dbReference>
<dbReference type="CTD" id="54906"/>
<dbReference type="GO" id="GO:0005654">
    <property type="term" value="C:nucleoplasm"/>
    <property type="evidence" value="ECO:0007669"/>
    <property type="project" value="TreeGrafter"/>
</dbReference>
<dbReference type="RefSeq" id="XP_012371064.2">
    <property type="nucleotide sequence ID" value="XM_012515610.2"/>
</dbReference>
<dbReference type="OrthoDB" id="5960959at2759"/>
<evidence type="ECO:0000313" key="9">
    <source>
        <dbReference type="RefSeq" id="XP_023575525.1"/>
    </source>
</evidence>
<dbReference type="InterPro" id="IPR022188">
    <property type="entry name" value="TASOR_DUF3715"/>
</dbReference>
<evidence type="ECO:0000313" key="7">
    <source>
        <dbReference type="Proteomes" id="UP000515203"/>
    </source>
</evidence>
<feature type="domain" description="TASOR pseudo-PARP" evidence="4">
    <location>
        <begin position="554"/>
        <end position="709"/>
    </location>
</feature>
<dbReference type="PANTHER" id="PTHR16207:SF10">
    <property type="entry name" value="PROTEIN TASOR 2"/>
    <property type="match status" value="1"/>
</dbReference>
<feature type="compositionally biased region" description="Basic and acidic residues" evidence="2">
    <location>
        <begin position="314"/>
        <end position="327"/>
    </location>
</feature>
<keyword evidence="7" id="KW-1185">Reference proteome</keyword>